<proteinExistence type="predicted"/>
<evidence type="ECO:0000313" key="2">
    <source>
        <dbReference type="Proteomes" id="UP000001312"/>
    </source>
</evidence>
<gene>
    <name evidence="1" type="ORF">SS1G_01119</name>
</gene>
<evidence type="ECO:0000313" key="1">
    <source>
        <dbReference type="EMBL" id="EDN96195.1"/>
    </source>
</evidence>
<accession>A7E743</accession>
<dbReference type="GeneID" id="5493595"/>
<dbReference type="HOGENOM" id="CLU_2528820_0_0_1"/>
<dbReference type="KEGG" id="ssl:SS1G_01119"/>
<dbReference type="Proteomes" id="UP000001312">
    <property type="component" value="Unassembled WGS sequence"/>
</dbReference>
<protein>
    <submittedName>
        <fullName evidence="1">Uncharacterized protein</fullName>
    </submittedName>
</protein>
<dbReference type="RefSeq" id="XP_001596927.1">
    <property type="nucleotide sequence ID" value="XM_001596877.1"/>
</dbReference>
<dbReference type="InParanoid" id="A7E743"/>
<reference evidence="2" key="1">
    <citation type="journal article" date="2011" name="PLoS Genet.">
        <title>Genomic analysis of the necrotrophic fungal pathogens Sclerotinia sclerotiorum and Botrytis cinerea.</title>
        <authorList>
            <person name="Amselem J."/>
            <person name="Cuomo C.A."/>
            <person name="van Kan J.A."/>
            <person name="Viaud M."/>
            <person name="Benito E.P."/>
            <person name="Couloux A."/>
            <person name="Coutinho P.M."/>
            <person name="de Vries R.P."/>
            <person name="Dyer P.S."/>
            <person name="Fillinger S."/>
            <person name="Fournier E."/>
            <person name="Gout L."/>
            <person name="Hahn M."/>
            <person name="Kohn L."/>
            <person name="Lapalu N."/>
            <person name="Plummer K.M."/>
            <person name="Pradier J.M."/>
            <person name="Quevillon E."/>
            <person name="Sharon A."/>
            <person name="Simon A."/>
            <person name="ten Have A."/>
            <person name="Tudzynski B."/>
            <person name="Tudzynski P."/>
            <person name="Wincker P."/>
            <person name="Andrew M."/>
            <person name="Anthouard V."/>
            <person name="Beever R.E."/>
            <person name="Beffa R."/>
            <person name="Benoit I."/>
            <person name="Bouzid O."/>
            <person name="Brault B."/>
            <person name="Chen Z."/>
            <person name="Choquer M."/>
            <person name="Collemare J."/>
            <person name="Cotton P."/>
            <person name="Danchin E.G."/>
            <person name="Da Silva C."/>
            <person name="Gautier A."/>
            <person name="Giraud C."/>
            <person name="Giraud T."/>
            <person name="Gonzalez C."/>
            <person name="Grossetete S."/>
            <person name="Guldener U."/>
            <person name="Henrissat B."/>
            <person name="Howlett B.J."/>
            <person name="Kodira C."/>
            <person name="Kretschmer M."/>
            <person name="Lappartient A."/>
            <person name="Leroch M."/>
            <person name="Levis C."/>
            <person name="Mauceli E."/>
            <person name="Neuveglise C."/>
            <person name="Oeser B."/>
            <person name="Pearson M."/>
            <person name="Poulain J."/>
            <person name="Poussereau N."/>
            <person name="Quesneville H."/>
            <person name="Rascle C."/>
            <person name="Schumacher J."/>
            <person name="Segurens B."/>
            <person name="Sexton A."/>
            <person name="Silva E."/>
            <person name="Sirven C."/>
            <person name="Soanes D.M."/>
            <person name="Talbot N.J."/>
            <person name="Templeton M."/>
            <person name="Yandava C."/>
            <person name="Yarden O."/>
            <person name="Zeng Q."/>
            <person name="Rollins J.A."/>
            <person name="Lebrun M.H."/>
            <person name="Dickman M."/>
        </authorList>
    </citation>
    <scope>NUCLEOTIDE SEQUENCE [LARGE SCALE GENOMIC DNA]</scope>
    <source>
        <strain evidence="2">ATCC 18683 / 1980 / Ss-1</strain>
    </source>
</reference>
<organism evidence="1 2">
    <name type="scientific">Sclerotinia sclerotiorum (strain ATCC 18683 / 1980 / Ss-1)</name>
    <name type="common">White mold</name>
    <name type="synonym">Whetzelinia sclerotiorum</name>
    <dbReference type="NCBI Taxonomy" id="665079"/>
    <lineage>
        <taxon>Eukaryota</taxon>
        <taxon>Fungi</taxon>
        <taxon>Dikarya</taxon>
        <taxon>Ascomycota</taxon>
        <taxon>Pezizomycotina</taxon>
        <taxon>Leotiomycetes</taxon>
        <taxon>Helotiales</taxon>
        <taxon>Sclerotiniaceae</taxon>
        <taxon>Sclerotinia</taxon>
    </lineage>
</organism>
<sequence length="84" mass="9611">MAEEEDLAAGGLKRNQHKILKEVNADGSIFAGTLPTGKLRRYCHNQRTMLWMTLLWAGQYEWRTTNPDPSGIICPIEQRENLPE</sequence>
<dbReference type="AlphaFoldDB" id="A7E743"/>
<dbReference type="EMBL" id="CH476622">
    <property type="protein sequence ID" value="EDN96195.1"/>
    <property type="molecule type" value="Genomic_DNA"/>
</dbReference>
<keyword evidence="2" id="KW-1185">Reference proteome</keyword>
<name>A7E743_SCLS1</name>